<evidence type="ECO:0000313" key="4">
    <source>
        <dbReference type="EMBL" id="KAL3773803.1"/>
    </source>
</evidence>
<comment type="caution">
    <text evidence="4">The sequence shown here is derived from an EMBL/GenBank/DDBJ whole genome shotgun (WGS) entry which is preliminary data.</text>
</comment>
<dbReference type="Gene3D" id="3.90.1410.10">
    <property type="entry name" value="set domain protein methyltransferase, domain 1"/>
    <property type="match status" value="1"/>
</dbReference>
<accession>A0ABD3NCN8</accession>
<feature type="domain" description="SET" evidence="3">
    <location>
        <begin position="98"/>
        <end position="349"/>
    </location>
</feature>
<dbReference type="InterPro" id="IPR046341">
    <property type="entry name" value="SET_dom_sf"/>
</dbReference>
<protein>
    <recommendedName>
        <fullName evidence="3">SET domain-containing protein</fullName>
    </recommendedName>
</protein>
<dbReference type="PROSITE" id="PS50280">
    <property type="entry name" value="SET"/>
    <property type="match status" value="1"/>
</dbReference>
<feature type="region of interest" description="Disordered" evidence="1">
    <location>
        <begin position="51"/>
        <end position="77"/>
    </location>
</feature>
<dbReference type="Pfam" id="PF00856">
    <property type="entry name" value="SET"/>
    <property type="match status" value="1"/>
</dbReference>
<sequence length="398" mass="45371">MIMKLPTAAWITIAISCLRFAADAFTSQLRLHQCSVPTTHNQLAGKKRKGSFLDEFSDDGPTTKSTPTTKANLRSSQDNVHTDMIEWLKQHPLTYINPKFKILPSELGGYGGFCAQTPENMLMQQNEMIMCIPRELCITFEDALNDPKCGGAFRLIQEYQLPDWRLLLVAGWAAKEYLMANLLEDKKSEIKHWPYLKSIPWKRGELDQEHVLFWTEDEVETSLGGSLAYDDAQLVRSRVQNATKLLDDRAIGPLFREIGLEPAQYTDGLKEAVAAAFASALSRSFSEEVEVEMLDGSVEIEKETLMIPLLDILQHSNEPNTLVETYDDYIILKAKRTILPGEEIYHRYQEEDDDVIPPYKFFTRYGFVPNVKTPVVELLKEKSPLFFDESSYSQFYGS</sequence>
<keyword evidence="2" id="KW-0732">Signal</keyword>
<feature type="chain" id="PRO_5044820957" description="SET domain-containing protein" evidence="2">
    <location>
        <begin position="25"/>
        <end position="398"/>
    </location>
</feature>
<organism evidence="4 5">
    <name type="scientific">Cyclotella atomus</name>
    <dbReference type="NCBI Taxonomy" id="382360"/>
    <lineage>
        <taxon>Eukaryota</taxon>
        <taxon>Sar</taxon>
        <taxon>Stramenopiles</taxon>
        <taxon>Ochrophyta</taxon>
        <taxon>Bacillariophyta</taxon>
        <taxon>Coscinodiscophyceae</taxon>
        <taxon>Thalassiosirophycidae</taxon>
        <taxon>Stephanodiscales</taxon>
        <taxon>Stephanodiscaceae</taxon>
        <taxon>Cyclotella</taxon>
    </lineage>
</organism>
<evidence type="ECO:0000256" key="1">
    <source>
        <dbReference type="SAM" id="MobiDB-lite"/>
    </source>
</evidence>
<dbReference type="PANTHER" id="PTHR13271:SF34">
    <property type="entry name" value="N-LYSINE METHYLTRANSFERASE SETD6"/>
    <property type="match status" value="1"/>
</dbReference>
<proteinExistence type="predicted"/>
<dbReference type="EMBL" id="JALLPJ020001219">
    <property type="protein sequence ID" value="KAL3773803.1"/>
    <property type="molecule type" value="Genomic_DNA"/>
</dbReference>
<dbReference type="CDD" id="cd10527">
    <property type="entry name" value="SET_LSMT"/>
    <property type="match status" value="1"/>
</dbReference>
<dbReference type="InterPro" id="IPR050600">
    <property type="entry name" value="SETD3_SETD6_MTase"/>
</dbReference>
<feature type="signal peptide" evidence="2">
    <location>
        <begin position="1"/>
        <end position="24"/>
    </location>
</feature>
<name>A0ABD3NCN8_9STRA</name>
<gene>
    <name evidence="4" type="ORF">ACHAWO_006602</name>
</gene>
<dbReference type="Proteomes" id="UP001530400">
    <property type="component" value="Unassembled WGS sequence"/>
</dbReference>
<evidence type="ECO:0000313" key="5">
    <source>
        <dbReference type="Proteomes" id="UP001530400"/>
    </source>
</evidence>
<dbReference type="InterPro" id="IPR001214">
    <property type="entry name" value="SET_dom"/>
</dbReference>
<feature type="compositionally biased region" description="Polar residues" evidence="1">
    <location>
        <begin position="60"/>
        <end position="77"/>
    </location>
</feature>
<dbReference type="PROSITE" id="PS51257">
    <property type="entry name" value="PROKAR_LIPOPROTEIN"/>
    <property type="match status" value="1"/>
</dbReference>
<keyword evidence="5" id="KW-1185">Reference proteome</keyword>
<dbReference type="SUPFAM" id="SSF82199">
    <property type="entry name" value="SET domain"/>
    <property type="match status" value="1"/>
</dbReference>
<reference evidence="4 5" key="1">
    <citation type="submission" date="2024-10" db="EMBL/GenBank/DDBJ databases">
        <title>Updated reference genomes for cyclostephanoid diatoms.</title>
        <authorList>
            <person name="Roberts W.R."/>
            <person name="Alverson A.J."/>
        </authorList>
    </citation>
    <scope>NUCLEOTIDE SEQUENCE [LARGE SCALE GENOMIC DNA]</scope>
    <source>
        <strain evidence="4 5">AJA010-31</strain>
    </source>
</reference>
<dbReference type="AlphaFoldDB" id="A0ABD3NCN8"/>
<evidence type="ECO:0000259" key="3">
    <source>
        <dbReference type="PROSITE" id="PS50280"/>
    </source>
</evidence>
<dbReference type="PANTHER" id="PTHR13271">
    <property type="entry name" value="UNCHARACTERIZED PUTATIVE METHYLTRANSFERASE"/>
    <property type="match status" value="1"/>
</dbReference>
<evidence type="ECO:0000256" key="2">
    <source>
        <dbReference type="SAM" id="SignalP"/>
    </source>
</evidence>